<gene>
    <name evidence="3" type="ORF">GH714_033805</name>
</gene>
<evidence type="ECO:0000313" key="4">
    <source>
        <dbReference type="Proteomes" id="UP000467840"/>
    </source>
</evidence>
<protein>
    <recommendedName>
        <fullName evidence="2">DUF7780 domain-containing protein</fullName>
    </recommendedName>
</protein>
<dbReference type="Pfam" id="PF25002">
    <property type="entry name" value="DUF7780"/>
    <property type="match status" value="1"/>
</dbReference>
<accession>A0A6A6M5Z6</accession>
<evidence type="ECO:0000256" key="1">
    <source>
        <dbReference type="SAM" id="MobiDB-lite"/>
    </source>
</evidence>
<feature type="compositionally biased region" description="Low complexity" evidence="1">
    <location>
        <begin position="203"/>
        <end position="212"/>
    </location>
</feature>
<dbReference type="InterPro" id="IPR056682">
    <property type="entry name" value="DUF7780"/>
</dbReference>
<feature type="compositionally biased region" description="Polar residues" evidence="1">
    <location>
        <begin position="221"/>
        <end position="230"/>
    </location>
</feature>
<reference evidence="3 4" key="1">
    <citation type="journal article" date="2020" name="Mol. Plant">
        <title>The Chromosome-Based Rubber Tree Genome Provides New Insights into Spurge Genome Evolution and Rubber Biosynthesis.</title>
        <authorList>
            <person name="Liu J."/>
            <person name="Shi C."/>
            <person name="Shi C.C."/>
            <person name="Li W."/>
            <person name="Zhang Q.J."/>
            <person name="Zhang Y."/>
            <person name="Li K."/>
            <person name="Lu H.F."/>
            <person name="Shi C."/>
            <person name="Zhu S.T."/>
            <person name="Xiao Z.Y."/>
            <person name="Nan H."/>
            <person name="Yue Y."/>
            <person name="Zhu X.G."/>
            <person name="Wu Y."/>
            <person name="Hong X.N."/>
            <person name="Fan G.Y."/>
            <person name="Tong Y."/>
            <person name="Zhang D."/>
            <person name="Mao C.L."/>
            <person name="Liu Y.L."/>
            <person name="Hao S.J."/>
            <person name="Liu W.Q."/>
            <person name="Lv M.Q."/>
            <person name="Zhang H.B."/>
            <person name="Liu Y."/>
            <person name="Hu-Tang G.R."/>
            <person name="Wang J.P."/>
            <person name="Wang J.H."/>
            <person name="Sun Y.H."/>
            <person name="Ni S.B."/>
            <person name="Chen W.B."/>
            <person name="Zhang X.C."/>
            <person name="Jiao Y.N."/>
            <person name="Eichler E.E."/>
            <person name="Li G.H."/>
            <person name="Liu X."/>
            <person name="Gao L.Z."/>
        </authorList>
    </citation>
    <scope>NUCLEOTIDE SEQUENCE [LARGE SCALE GENOMIC DNA]</scope>
    <source>
        <strain evidence="4">cv. GT1</strain>
        <tissue evidence="3">Leaf</tissue>
    </source>
</reference>
<feature type="domain" description="DUF7780" evidence="2">
    <location>
        <begin position="3"/>
        <end position="293"/>
    </location>
</feature>
<dbReference type="AlphaFoldDB" id="A0A6A6M5Z6"/>
<feature type="region of interest" description="Disordered" evidence="1">
    <location>
        <begin position="200"/>
        <end position="230"/>
    </location>
</feature>
<dbReference type="PANTHER" id="PTHR34960:SF1">
    <property type="entry name" value="EMB|CAB68146.1-RELATED"/>
    <property type="match status" value="1"/>
</dbReference>
<organism evidence="3 4">
    <name type="scientific">Hevea brasiliensis</name>
    <name type="common">Para rubber tree</name>
    <name type="synonym">Siphonia brasiliensis</name>
    <dbReference type="NCBI Taxonomy" id="3981"/>
    <lineage>
        <taxon>Eukaryota</taxon>
        <taxon>Viridiplantae</taxon>
        <taxon>Streptophyta</taxon>
        <taxon>Embryophyta</taxon>
        <taxon>Tracheophyta</taxon>
        <taxon>Spermatophyta</taxon>
        <taxon>Magnoliopsida</taxon>
        <taxon>eudicotyledons</taxon>
        <taxon>Gunneridae</taxon>
        <taxon>Pentapetalae</taxon>
        <taxon>rosids</taxon>
        <taxon>fabids</taxon>
        <taxon>Malpighiales</taxon>
        <taxon>Euphorbiaceae</taxon>
        <taxon>Crotonoideae</taxon>
        <taxon>Micrandreae</taxon>
        <taxon>Hevea</taxon>
    </lineage>
</organism>
<dbReference type="EMBL" id="JAAGAX010000008">
    <property type="protein sequence ID" value="KAF2307958.1"/>
    <property type="molecule type" value="Genomic_DNA"/>
</dbReference>
<evidence type="ECO:0000313" key="3">
    <source>
        <dbReference type="EMBL" id="KAF2307958.1"/>
    </source>
</evidence>
<sequence length="345" mass="38972">MKEEILCGVEDTNEDEFRLFLRLLHRSGLTARADLVFIFGSSSSASRFEALIQEESDSFLKLVRQYIELNNTSDDSVSVPPLRFDVTQFVKRGKKELGEPLWGKRIRVNGYNDSEESEGKSTQFSYGSVLGFEASELDPENSLSGFLDHVPMSLRRWACYPMLLGRVRRNFKHMMLVDVKKLVLLSDPLGLVRNQSPESVYISTKQQTTSSTKHGKRNNNSDKTQSQSPVNSAILMGGTQGTRRFSKAMLTEIVRAAMQHKKKNSITESAILGQLVSNVHILKNINLIKSTESITEASKLNESNSSSKWGNYRIIQRGNDNYDLNSIIMKHICSWEVDSGVYRDC</sequence>
<keyword evidence="4" id="KW-1185">Reference proteome</keyword>
<dbReference type="Proteomes" id="UP000467840">
    <property type="component" value="Chromosome 9"/>
</dbReference>
<evidence type="ECO:0000259" key="2">
    <source>
        <dbReference type="Pfam" id="PF25002"/>
    </source>
</evidence>
<comment type="caution">
    <text evidence="3">The sequence shown here is derived from an EMBL/GenBank/DDBJ whole genome shotgun (WGS) entry which is preliminary data.</text>
</comment>
<dbReference type="PANTHER" id="PTHR34960">
    <property type="entry name" value="EMB|CAB68146.1-RELATED"/>
    <property type="match status" value="1"/>
</dbReference>
<proteinExistence type="predicted"/>
<name>A0A6A6M5Z6_HEVBR</name>